<comment type="function">
    <text evidence="1">Negative regulator of transcription elongation.</text>
</comment>
<dbReference type="InterPro" id="IPR012921">
    <property type="entry name" value="SPOC_C"/>
</dbReference>
<dbReference type="OrthoDB" id="79252at2759"/>
<dbReference type="GO" id="GO:0000977">
    <property type="term" value="F:RNA polymerase II transcription regulatory region sequence-specific DNA binding"/>
    <property type="evidence" value="ECO:0007669"/>
    <property type="project" value="TreeGrafter"/>
</dbReference>
<keyword evidence="10" id="KW-1185">Reference proteome</keyword>
<feature type="compositionally biased region" description="Basic and acidic residues" evidence="7">
    <location>
        <begin position="182"/>
        <end position="192"/>
    </location>
</feature>
<dbReference type="EMBL" id="CP003005">
    <property type="protein sequence ID" value="AEO58661.1"/>
    <property type="molecule type" value="Genomic_DNA"/>
</dbReference>
<dbReference type="CDD" id="cd21538">
    <property type="entry name" value="SPOC_TFIIS"/>
    <property type="match status" value="1"/>
</dbReference>
<feature type="compositionally biased region" description="Polar residues" evidence="7">
    <location>
        <begin position="678"/>
        <end position="699"/>
    </location>
</feature>
<accession>G2QH01</accession>
<gene>
    <name evidence="9" type="ORF">MYCTH_2306143</name>
</gene>
<dbReference type="PROSITE" id="PS51321">
    <property type="entry name" value="TFIIS_CENTRAL"/>
    <property type="match status" value="1"/>
</dbReference>
<feature type="domain" description="TFIIS central" evidence="8">
    <location>
        <begin position="225"/>
        <end position="349"/>
    </location>
</feature>
<dbReference type="InterPro" id="IPR036575">
    <property type="entry name" value="TFIIS_cen_dom_sf"/>
</dbReference>
<feature type="compositionally biased region" description="Basic and acidic residues" evidence="7">
    <location>
        <begin position="355"/>
        <end position="368"/>
    </location>
</feature>
<evidence type="ECO:0000256" key="5">
    <source>
        <dbReference type="ARBA" id="ARBA00022771"/>
    </source>
</evidence>
<evidence type="ECO:0000259" key="8">
    <source>
        <dbReference type="PROSITE" id="PS51321"/>
    </source>
</evidence>
<feature type="region of interest" description="Disordered" evidence="7">
    <location>
        <begin position="1"/>
        <end position="51"/>
    </location>
</feature>
<dbReference type="Pfam" id="PF07744">
    <property type="entry name" value="SPOC"/>
    <property type="match status" value="1"/>
</dbReference>
<dbReference type="GO" id="GO:0006362">
    <property type="term" value="P:transcription elongation by RNA polymerase I"/>
    <property type="evidence" value="ECO:0007669"/>
    <property type="project" value="TreeGrafter"/>
</dbReference>
<feature type="region of interest" description="Disordered" evidence="7">
    <location>
        <begin position="638"/>
        <end position="733"/>
    </location>
</feature>
<dbReference type="InterPro" id="IPR055499">
    <property type="entry name" value="DUF7071"/>
</dbReference>
<feature type="region of interest" description="Disordered" evidence="7">
    <location>
        <begin position="127"/>
        <end position="228"/>
    </location>
</feature>
<feature type="region of interest" description="Disordered" evidence="7">
    <location>
        <begin position="793"/>
        <end position="891"/>
    </location>
</feature>
<dbReference type="OMA" id="AWISCET"/>
<dbReference type="Proteomes" id="UP000007322">
    <property type="component" value="Chromosome 4"/>
</dbReference>
<dbReference type="STRING" id="573729.G2QH01"/>
<dbReference type="GO" id="GO:0031564">
    <property type="term" value="P:transcription antitermination"/>
    <property type="evidence" value="ECO:0007669"/>
    <property type="project" value="TreeGrafter"/>
</dbReference>
<dbReference type="Gene3D" id="1.10.472.30">
    <property type="entry name" value="Transcription elongation factor S-II, central domain"/>
    <property type="match status" value="1"/>
</dbReference>
<dbReference type="HOGENOM" id="CLU_009292_0_0_1"/>
<feature type="compositionally biased region" description="Low complexity" evidence="7">
    <location>
        <begin position="663"/>
        <end position="677"/>
    </location>
</feature>
<protein>
    <recommendedName>
        <fullName evidence="3">Transcription factor BYE1</fullName>
    </recommendedName>
</protein>
<evidence type="ECO:0000256" key="6">
    <source>
        <dbReference type="ARBA" id="ARBA00022833"/>
    </source>
</evidence>
<evidence type="ECO:0000313" key="9">
    <source>
        <dbReference type="EMBL" id="AEO58661.1"/>
    </source>
</evidence>
<feature type="compositionally biased region" description="Low complexity" evidence="7">
    <location>
        <begin position="796"/>
        <end position="812"/>
    </location>
</feature>
<feature type="compositionally biased region" description="Basic and acidic residues" evidence="7">
    <location>
        <begin position="148"/>
        <end position="158"/>
    </location>
</feature>
<dbReference type="Pfam" id="PF07500">
    <property type="entry name" value="TFIIS_M"/>
    <property type="match status" value="1"/>
</dbReference>
<dbReference type="GO" id="GO:0008270">
    <property type="term" value="F:zinc ion binding"/>
    <property type="evidence" value="ECO:0007669"/>
    <property type="project" value="UniProtKB-KW"/>
</dbReference>
<dbReference type="GO" id="GO:0005634">
    <property type="term" value="C:nucleus"/>
    <property type="evidence" value="ECO:0007669"/>
    <property type="project" value="TreeGrafter"/>
</dbReference>
<keyword evidence="4" id="KW-0479">Metal-binding</keyword>
<dbReference type="GO" id="GO:0001139">
    <property type="term" value="F:RNA polymerase II complex recruiting activity"/>
    <property type="evidence" value="ECO:0007669"/>
    <property type="project" value="TreeGrafter"/>
</dbReference>
<dbReference type="GO" id="GO:0031440">
    <property type="term" value="P:regulation of mRNA 3'-end processing"/>
    <property type="evidence" value="ECO:0007669"/>
    <property type="project" value="TreeGrafter"/>
</dbReference>
<dbReference type="SMART" id="SM00510">
    <property type="entry name" value="TFS2M"/>
    <property type="match status" value="1"/>
</dbReference>
<feature type="compositionally biased region" description="Basic residues" evidence="7">
    <location>
        <begin position="32"/>
        <end position="41"/>
    </location>
</feature>
<feature type="compositionally biased region" description="Low complexity" evidence="7">
    <location>
        <begin position="820"/>
        <end position="844"/>
    </location>
</feature>
<dbReference type="InterPro" id="IPR003618">
    <property type="entry name" value="TFIIS_cen_dom"/>
</dbReference>
<dbReference type="PROSITE" id="PS01359">
    <property type="entry name" value="ZF_PHD_1"/>
    <property type="match status" value="1"/>
</dbReference>
<dbReference type="RefSeq" id="XP_003663906.1">
    <property type="nucleotide sequence ID" value="XM_003663858.1"/>
</dbReference>
<dbReference type="AlphaFoldDB" id="G2QH01"/>
<dbReference type="InterPro" id="IPR001965">
    <property type="entry name" value="Znf_PHD"/>
</dbReference>
<dbReference type="VEuPathDB" id="FungiDB:MYCTH_2306143"/>
<dbReference type="FunFam" id="3.30.40.10:FF:000560">
    <property type="entry name" value="Putative PHD finger domain protein"/>
    <property type="match status" value="1"/>
</dbReference>
<sequence>MSEPEPRRSVRATKGQHKALEQLDQAIETPKRRGGNKKTKKTAPEPEEPEEEIIRCVCGATEQDEDSGEPWIACDQCGAWQHNICMGMSQYTEDLPKEYFCELCRPENHQELLAGIAKGEKPWEARRKAYEEQKAEKKKKGPKKGKKRTSDLKEDASQKSKQSPPPLPEPKKEPKGAGLKRKNGEVAQDKDPKKMRKGTEAQQVPVPEYSPPEDIPANISGLPDSRQGPAKALSKSLVASLAVAEKNGIIPADGVSKADRAEKFALQIERAVHDTHPTTSSYAGQIRTLAFNLKSNPELTARLLAQTLTPPMLASMSTEELASKELQKETAEMLARAEKQAIKITEDIPRVRRTHKGDEIIDDDHFIASEDVPSAPVSRPSAPKQESKDTPEFPPQSRHRSVSGPAVDSQQSPSRSDFDLNKVFSSVKPPSHPQGQPRASFAAAPSTGPGDDPDVDRLLDDGTHSPPYSPKEEDNDPDVVWRGNLIMNTIAEVQVAAKHMGGANLSETINLPWDKLLPRNLTVCGRIDEQQAIVYLCGLRYSLPTDVVVVSLEPTTPAAKAGMNKLIDYFVSKKRYGVVGDKGVANVRDTYLVPVPAGTGNQPEFMLNLADNFIPETRSEPMMLCVIVYRNDPETIQRIHGTTNPMGTHQAAPRGPGAASQSPGTPTPTQGGFPPTGRQSVSAPAFSPTSSQGAFSQYPSPRMATPVQQQPPPHAPAPQQQPKQASTIEELQRQGEATAREVLGHLITSPTVSFLLPQAHCMSRKEWEVIKKIYEKDPRTRDELPYLSTILEREGQQQQQREASQSRPQSQVQPPPPHPQQQNRAQSEQQLQGQPQPQPQLHSQHPPPVRTTPIPPPPIPPAPAAGPPKQTPIPPPPIPPQATTNSGPPPA</sequence>
<proteinExistence type="inferred from homology"/>
<dbReference type="SUPFAM" id="SSF46942">
    <property type="entry name" value="Elongation factor TFIIS domain 2"/>
    <property type="match status" value="1"/>
</dbReference>
<evidence type="ECO:0000256" key="2">
    <source>
        <dbReference type="ARBA" id="ARBA00011050"/>
    </source>
</evidence>
<dbReference type="Pfam" id="PF23257">
    <property type="entry name" value="DUF7071"/>
    <property type="match status" value="1"/>
</dbReference>
<reference evidence="9 10" key="1">
    <citation type="journal article" date="2011" name="Nat. Biotechnol.">
        <title>Comparative genomic analysis of the thermophilic biomass-degrading fungi Myceliophthora thermophila and Thielavia terrestris.</title>
        <authorList>
            <person name="Berka R.M."/>
            <person name="Grigoriev I.V."/>
            <person name="Otillar R."/>
            <person name="Salamov A."/>
            <person name="Grimwood J."/>
            <person name="Reid I."/>
            <person name="Ishmael N."/>
            <person name="John T."/>
            <person name="Darmond C."/>
            <person name="Moisan M.-C."/>
            <person name="Henrissat B."/>
            <person name="Coutinho P.M."/>
            <person name="Lombard V."/>
            <person name="Natvig D.O."/>
            <person name="Lindquist E."/>
            <person name="Schmutz J."/>
            <person name="Lucas S."/>
            <person name="Harris P."/>
            <person name="Powlowski J."/>
            <person name="Bellemare A."/>
            <person name="Taylor D."/>
            <person name="Butler G."/>
            <person name="de Vries R.P."/>
            <person name="Allijn I.E."/>
            <person name="van den Brink J."/>
            <person name="Ushinsky S."/>
            <person name="Storms R."/>
            <person name="Powell A.J."/>
            <person name="Paulsen I.T."/>
            <person name="Elbourne L.D.H."/>
            <person name="Baker S.E."/>
            <person name="Magnuson J."/>
            <person name="LaBoissiere S."/>
            <person name="Clutterbuck A.J."/>
            <person name="Martinez D."/>
            <person name="Wogulis M."/>
            <person name="de Leon A.L."/>
            <person name="Rey M.W."/>
            <person name="Tsang A."/>
        </authorList>
    </citation>
    <scope>NUCLEOTIDE SEQUENCE [LARGE SCALE GENOMIC DNA]</scope>
    <source>
        <strain evidence="10">ATCC 42464 / BCRC 31852 / DSM 1799</strain>
    </source>
</reference>
<evidence type="ECO:0000256" key="4">
    <source>
        <dbReference type="ARBA" id="ARBA00022723"/>
    </source>
</evidence>
<organism evidence="9 10">
    <name type="scientific">Thermothelomyces thermophilus (strain ATCC 42464 / BCRC 31852 / DSM 1799)</name>
    <name type="common">Sporotrichum thermophile</name>
    <dbReference type="NCBI Taxonomy" id="573729"/>
    <lineage>
        <taxon>Eukaryota</taxon>
        <taxon>Fungi</taxon>
        <taxon>Dikarya</taxon>
        <taxon>Ascomycota</taxon>
        <taxon>Pezizomycotina</taxon>
        <taxon>Sordariomycetes</taxon>
        <taxon>Sordariomycetidae</taxon>
        <taxon>Sordariales</taxon>
        <taxon>Chaetomiaceae</taxon>
        <taxon>Thermothelomyces</taxon>
    </lineage>
</organism>
<dbReference type="GO" id="GO:0006368">
    <property type="term" value="P:transcription elongation by RNA polymerase II"/>
    <property type="evidence" value="ECO:0007669"/>
    <property type="project" value="TreeGrafter"/>
</dbReference>
<dbReference type="PANTHER" id="PTHR11477">
    <property type="entry name" value="TRANSCRIPTION FACTOR S-II ZINC FINGER DOMAIN-CONTAINING PROTEIN"/>
    <property type="match status" value="1"/>
</dbReference>
<comment type="similarity">
    <text evidence="2">Belongs to the BYE1 family.</text>
</comment>
<feature type="compositionally biased region" description="Low complexity" evidence="7">
    <location>
        <begin position="372"/>
        <end position="383"/>
    </location>
</feature>
<dbReference type="eggNOG" id="KOG1634">
    <property type="taxonomic scope" value="Eukaryota"/>
</dbReference>
<dbReference type="PANTHER" id="PTHR11477:SF11">
    <property type="entry name" value="TRANSCRIPTION FACTOR BYE1"/>
    <property type="match status" value="1"/>
</dbReference>
<dbReference type="Gene3D" id="3.30.40.10">
    <property type="entry name" value="Zinc/RING finger domain, C3HC4 (zinc finger)"/>
    <property type="match status" value="1"/>
</dbReference>
<evidence type="ECO:0000256" key="7">
    <source>
        <dbReference type="SAM" id="MobiDB-lite"/>
    </source>
</evidence>
<dbReference type="GeneID" id="11510256"/>
<evidence type="ECO:0000313" key="10">
    <source>
        <dbReference type="Proteomes" id="UP000007322"/>
    </source>
</evidence>
<dbReference type="InParanoid" id="G2QH01"/>
<dbReference type="InterPro" id="IPR019786">
    <property type="entry name" value="Zinc_finger_PHD-type_CS"/>
</dbReference>
<evidence type="ECO:0000256" key="3">
    <source>
        <dbReference type="ARBA" id="ARBA00021616"/>
    </source>
</evidence>
<feature type="compositionally biased region" description="Pro residues" evidence="7">
    <location>
        <begin position="845"/>
        <end position="880"/>
    </location>
</feature>
<keyword evidence="6" id="KW-0862">Zinc</keyword>
<dbReference type="KEGG" id="mtm:MYCTH_2306143"/>
<dbReference type="SUPFAM" id="SSF57903">
    <property type="entry name" value="FYVE/PHD zinc finger"/>
    <property type="match status" value="1"/>
</dbReference>
<evidence type="ECO:0000256" key="1">
    <source>
        <dbReference type="ARBA" id="ARBA00002311"/>
    </source>
</evidence>
<dbReference type="SMART" id="SM00249">
    <property type="entry name" value="PHD"/>
    <property type="match status" value="1"/>
</dbReference>
<name>G2QH01_THET4</name>
<feature type="region of interest" description="Disordered" evidence="7">
    <location>
        <begin position="355"/>
        <end position="478"/>
    </location>
</feature>
<dbReference type="InterPro" id="IPR011011">
    <property type="entry name" value="Znf_FYVE_PHD"/>
</dbReference>
<dbReference type="InterPro" id="IPR013083">
    <property type="entry name" value="Znf_RING/FYVE/PHD"/>
</dbReference>
<keyword evidence="5" id="KW-0863">Zinc-finger</keyword>
<feature type="compositionally biased region" description="Basic residues" evidence="7">
    <location>
        <begin position="136"/>
        <end position="147"/>
    </location>
</feature>
<dbReference type="Pfam" id="PF20826">
    <property type="entry name" value="PHD_5"/>
    <property type="match status" value="1"/>
</dbReference>